<dbReference type="Gene3D" id="1.10.510.10">
    <property type="entry name" value="Transferase(Phosphotransferase) domain 1"/>
    <property type="match status" value="1"/>
</dbReference>
<organism evidence="2 3">
    <name type="scientific">Caenorhabditis angaria</name>
    <dbReference type="NCBI Taxonomy" id="860376"/>
    <lineage>
        <taxon>Eukaryota</taxon>
        <taxon>Metazoa</taxon>
        <taxon>Ecdysozoa</taxon>
        <taxon>Nematoda</taxon>
        <taxon>Chromadorea</taxon>
        <taxon>Rhabditida</taxon>
        <taxon>Rhabditina</taxon>
        <taxon>Rhabditomorpha</taxon>
        <taxon>Rhabditoidea</taxon>
        <taxon>Rhabditidae</taxon>
        <taxon>Peloderinae</taxon>
        <taxon>Caenorhabditis</taxon>
    </lineage>
</organism>
<comment type="caution">
    <text evidence="2">The sequence shown here is derived from an EMBL/GenBank/DDBJ whole genome shotgun (WGS) entry which is preliminary data.</text>
</comment>
<dbReference type="PANTHER" id="PTHR24347">
    <property type="entry name" value="SERINE/THREONINE-PROTEIN KINASE"/>
    <property type="match status" value="1"/>
</dbReference>
<dbReference type="PROSITE" id="PS50011">
    <property type="entry name" value="PROTEIN_KINASE_DOM"/>
    <property type="match status" value="1"/>
</dbReference>
<dbReference type="SMART" id="SM00220">
    <property type="entry name" value="S_TKc"/>
    <property type="match status" value="1"/>
</dbReference>
<dbReference type="EMBL" id="CANHGI010000003">
    <property type="protein sequence ID" value="CAI5444788.1"/>
    <property type="molecule type" value="Genomic_DNA"/>
</dbReference>
<dbReference type="GO" id="GO:0005524">
    <property type="term" value="F:ATP binding"/>
    <property type="evidence" value="ECO:0007669"/>
    <property type="project" value="InterPro"/>
</dbReference>
<dbReference type="InterPro" id="IPR011009">
    <property type="entry name" value="Kinase-like_dom_sf"/>
</dbReference>
<dbReference type="SUPFAM" id="SSF56112">
    <property type="entry name" value="Protein kinase-like (PK-like)"/>
    <property type="match status" value="1"/>
</dbReference>
<dbReference type="Proteomes" id="UP001152747">
    <property type="component" value="Unassembled WGS sequence"/>
</dbReference>
<dbReference type="Pfam" id="PF00069">
    <property type="entry name" value="Pkinase"/>
    <property type="match status" value="1"/>
</dbReference>
<sequence>MGDLFEHLRRTKRVPERDSVRIITCLGQALEYIHGLNIVHRDVKLENLLIMRDAYGEIGVKLADFGLATEMPEEFGVLKTICGTPTYVAPEVLTQAGYGCKVDIWAAGVILYAILVGFPPFQSSDGSEQDLFSAIQSGEFTFPSPHWDDISYSVRHLIMCLITLDPFHRYEATELLQDEWVANLGDVDPEYEEWATLFVNSKMRANEEEEETPYEYYTSRRASMDELRYQIIPYNLSSHHSSFSLTLQIFCGSLFFALFSVKTFSILE</sequence>
<evidence type="ECO:0000259" key="1">
    <source>
        <dbReference type="PROSITE" id="PS50011"/>
    </source>
</evidence>
<keyword evidence="3" id="KW-1185">Reference proteome</keyword>
<gene>
    <name evidence="2" type="ORF">CAMP_LOCUS7425</name>
</gene>
<name>A0A9P1MZT9_9PELO</name>
<evidence type="ECO:0000313" key="3">
    <source>
        <dbReference type="Proteomes" id="UP001152747"/>
    </source>
</evidence>
<dbReference type="InterPro" id="IPR008271">
    <property type="entry name" value="Ser/Thr_kinase_AS"/>
</dbReference>
<dbReference type="PROSITE" id="PS00108">
    <property type="entry name" value="PROTEIN_KINASE_ST"/>
    <property type="match status" value="1"/>
</dbReference>
<dbReference type="GO" id="GO:0004672">
    <property type="term" value="F:protein kinase activity"/>
    <property type="evidence" value="ECO:0007669"/>
    <property type="project" value="InterPro"/>
</dbReference>
<dbReference type="InterPro" id="IPR000719">
    <property type="entry name" value="Prot_kinase_dom"/>
</dbReference>
<dbReference type="OrthoDB" id="5832389at2759"/>
<accession>A0A9P1MZT9</accession>
<dbReference type="AlphaFoldDB" id="A0A9P1MZT9"/>
<protein>
    <recommendedName>
        <fullName evidence="1">Protein kinase domain-containing protein</fullName>
    </recommendedName>
</protein>
<feature type="domain" description="Protein kinase" evidence="1">
    <location>
        <begin position="1"/>
        <end position="181"/>
    </location>
</feature>
<evidence type="ECO:0000313" key="2">
    <source>
        <dbReference type="EMBL" id="CAI5444788.1"/>
    </source>
</evidence>
<proteinExistence type="predicted"/>
<reference evidence="2" key="1">
    <citation type="submission" date="2022-11" db="EMBL/GenBank/DDBJ databases">
        <authorList>
            <person name="Kikuchi T."/>
        </authorList>
    </citation>
    <scope>NUCLEOTIDE SEQUENCE</scope>
    <source>
        <strain evidence="2">PS1010</strain>
    </source>
</reference>